<reference evidence="3" key="1">
    <citation type="journal article" date="2017" name="Nat. Ecol. Evol.">
        <title>Genome expansion and lineage-specific genetic innovations in the forest pathogenic fungi Armillaria.</title>
        <authorList>
            <person name="Sipos G."/>
            <person name="Prasanna A.N."/>
            <person name="Walter M.C."/>
            <person name="O'Connor E."/>
            <person name="Balint B."/>
            <person name="Krizsan K."/>
            <person name="Kiss B."/>
            <person name="Hess J."/>
            <person name="Varga T."/>
            <person name="Slot J."/>
            <person name="Riley R."/>
            <person name="Boka B."/>
            <person name="Rigling D."/>
            <person name="Barry K."/>
            <person name="Lee J."/>
            <person name="Mihaltcheva S."/>
            <person name="LaButti K."/>
            <person name="Lipzen A."/>
            <person name="Waldron R."/>
            <person name="Moloney N.M."/>
            <person name="Sperisen C."/>
            <person name="Kredics L."/>
            <person name="Vagvoelgyi C."/>
            <person name="Patrignani A."/>
            <person name="Fitzpatrick D."/>
            <person name="Nagy I."/>
            <person name="Doyle S."/>
            <person name="Anderson J.B."/>
            <person name="Grigoriev I.V."/>
            <person name="Gueldener U."/>
            <person name="Muensterkoetter M."/>
            <person name="Nagy L.G."/>
        </authorList>
    </citation>
    <scope>NUCLEOTIDE SEQUENCE [LARGE SCALE GENOMIC DNA]</scope>
    <source>
        <strain evidence="3">28-4</strain>
    </source>
</reference>
<feature type="compositionally biased region" description="Polar residues" evidence="1">
    <location>
        <begin position="45"/>
        <end position="58"/>
    </location>
</feature>
<accession>A0A2H3BCJ3</accession>
<evidence type="ECO:0000256" key="1">
    <source>
        <dbReference type="SAM" id="MobiDB-lite"/>
    </source>
</evidence>
<organism evidence="2 3">
    <name type="scientific">Armillaria solidipes</name>
    <dbReference type="NCBI Taxonomy" id="1076256"/>
    <lineage>
        <taxon>Eukaryota</taxon>
        <taxon>Fungi</taxon>
        <taxon>Dikarya</taxon>
        <taxon>Basidiomycota</taxon>
        <taxon>Agaricomycotina</taxon>
        <taxon>Agaricomycetes</taxon>
        <taxon>Agaricomycetidae</taxon>
        <taxon>Agaricales</taxon>
        <taxon>Marasmiineae</taxon>
        <taxon>Physalacriaceae</taxon>
        <taxon>Armillaria</taxon>
    </lineage>
</organism>
<proteinExistence type="predicted"/>
<dbReference type="Proteomes" id="UP000218334">
    <property type="component" value="Unassembled WGS sequence"/>
</dbReference>
<protein>
    <submittedName>
        <fullName evidence="2">Uncharacterized protein</fullName>
    </submittedName>
</protein>
<feature type="region of interest" description="Disordered" evidence="1">
    <location>
        <begin position="42"/>
        <end position="110"/>
    </location>
</feature>
<dbReference type="AlphaFoldDB" id="A0A2H3BCJ3"/>
<keyword evidence="3" id="KW-1185">Reference proteome</keyword>
<evidence type="ECO:0000313" key="2">
    <source>
        <dbReference type="EMBL" id="PBK68585.1"/>
    </source>
</evidence>
<dbReference type="EMBL" id="KZ293432">
    <property type="protein sequence ID" value="PBK68585.1"/>
    <property type="molecule type" value="Genomic_DNA"/>
</dbReference>
<gene>
    <name evidence="2" type="ORF">ARMSODRAFT_958244</name>
</gene>
<name>A0A2H3BCJ3_9AGAR</name>
<sequence length="121" mass="13386">MSALPVRFWFSGSPTYLLGARYLALICGVFPQPSGSGLLIERPVSAQQQPGNQSSTQHRPPWNPHRQSYNPHAFMSLNSEDSRHELTAKTPSPNRAKVAHKSNHFSAPRDAEAVPYASTVY</sequence>
<evidence type="ECO:0000313" key="3">
    <source>
        <dbReference type="Proteomes" id="UP000218334"/>
    </source>
</evidence>